<sequence length="383" mass="42196">MLTPKYCTILVSFIIVYFTLLDITYSKSGNDVACNVDLISVSLDLSLRVYSCEPSGYERVARVCTASILYANGTAIDAAKIEGDTLYKQAMRQVIQDKESSTSLAEIHLPDEQSITATDINATAVFLPILQFLKLEANKHINTSLMEIYVTISSPLDDSALFALHSASQALGVGPIPLSIPAWQSALRGWNITSHCPSYKTWPEPASELDDPEQLVLIVEYTRAGLIAVLAMEECGFSMEEREIRNFTLGSAVDWEGKSDDLEVAIREVTKPPFATGSSLWRYGPGGEDVRTRDDIAEVVVIGESANDEVLSKALESVFGEHWQSLEQRHDERAANVDPIFVAARGAATRAFEDLEWLTNDDWVDVMDLAKESGELRTCKGSE</sequence>
<dbReference type="RefSeq" id="XP_029763214.1">
    <property type="nucleotide sequence ID" value="XM_029906841.1"/>
</dbReference>
<organism evidence="2 3">
    <name type="scientific">Aureobasidium pullulans EXF-150</name>
    <dbReference type="NCBI Taxonomy" id="1043002"/>
    <lineage>
        <taxon>Eukaryota</taxon>
        <taxon>Fungi</taxon>
        <taxon>Dikarya</taxon>
        <taxon>Ascomycota</taxon>
        <taxon>Pezizomycotina</taxon>
        <taxon>Dothideomycetes</taxon>
        <taxon>Dothideomycetidae</taxon>
        <taxon>Dothideales</taxon>
        <taxon>Saccotheciaceae</taxon>
        <taxon>Aureobasidium</taxon>
    </lineage>
</organism>
<evidence type="ECO:0000313" key="3">
    <source>
        <dbReference type="Proteomes" id="UP000030706"/>
    </source>
</evidence>
<dbReference type="Proteomes" id="UP000030706">
    <property type="component" value="Unassembled WGS sequence"/>
</dbReference>
<feature type="transmembrane region" description="Helical" evidence="1">
    <location>
        <begin position="7"/>
        <end position="25"/>
    </location>
</feature>
<dbReference type="GeneID" id="40749147"/>
<keyword evidence="1" id="KW-1133">Transmembrane helix</keyword>
<accession>A0A074XYI6</accession>
<reference evidence="2 3" key="1">
    <citation type="journal article" date="2014" name="BMC Genomics">
        <title>Genome sequencing of four Aureobasidium pullulans varieties: biotechnological potential, stress tolerance, and description of new species.</title>
        <authorList>
            <person name="Gostin Ar C."/>
            <person name="Ohm R.A."/>
            <person name="Kogej T."/>
            <person name="Sonjak S."/>
            <person name="Turk M."/>
            <person name="Zajc J."/>
            <person name="Zalar P."/>
            <person name="Grube M."/>
            <person name="Sun H."/>
            <person name="Han J."/>
            <person name="Sharma A."/>
            <person name="Chiniquy J."/>
            <person name="Ngan C.Y."/>
            <person name="Lipzen A."/>
            <person name="Barry K."/>
            <person name="Grigoriev I.V."/>
            <person name="Gunde-Cimerman N."/>
        </authorList>
    </citation>
    <scope>NUCLEOTIDE SEQUENCE [LARGE SCALE GENOMIC DNA]</scope>
    <source>
        <strain evidence="2 3">EXF-150</strain>
    </source>
</reference>
<dbReference type="EMBL" id="KL584977">
    <property type="protein sequence ID" value="KEQ87027.1"/>
    <property type="molecule type" value="Genomic_DNA"/>
</dbReference>
<proteinExistence type="predicted"/>
<evidence type="ECO:0000313" key="2">
    <source>
        <dbReference type="EMBL" id="KEQ87027.1"/>
    </source>
</evidence>
<keyword evidence="1" id="KW-0472">Membrane</keyword>
<name>A0A074XYI6_AURPU</name>
<gene>
    <name evidence="2" type="ORF">M438DRAFT_353085</name>
</gene>
<dbReference type="AlphaFoldDB" id="A0A074XYI6"/>
<protein>
    <submittedName>
        <fullName evidence="2">Uncharacterized protein</fullName>
    </submittedName>
</protein>
<evidence type="ECO:0000256" key="1">
    <source>
        <dbReference type="SAM" id="Phobius"/>
    </source>
</evidence>
<keyword evidence="1" id="KW-0812">Transmembrane</keyword>
<dbReference type="OrthoDB" id="3643156at2759"/>
<keyword evidence="3" id="KW-1185">Reference proteome</keyword>
<dbReference type="HOGENOM" id="CLU_721558_0_0_1"/>